<dbReference type="GO" id="GO:1990281">
    <property type="term" value="C:efflux pump complex"/>
    <property type="evidence" value="ECO:0007669"/>
    <property type="project" value="TreeGrafter"/>
</dbReference>
<dbReference type="NCBIfam" id="TIGR01730">
    <property type="entry name" value="RND_mfp"/>
    <property type="match status" value="1"/>
</dbReference>
<accession>A0AAE3M493</accession>
<feature type="transmembrane region" description="Helical" evidence="3">
    <location>
        <begin position="7"/>
        <end position="25"/>
    </location>
</feature>
<dbReference type="Proteomes" id="UP001209229">
    <property type="component" value="Unassembled WGS sequence"/>
</dbReference>
<dbReference type="Gene3D" id="1.10.287.470">
    <property type="entry name" value="Helix hairpin bin"/>
    <property type="match status" value="1"/>
</dbReference>
<reference evidence="5" key="1">
    <citation type="submission" date="2022-10" db="EMBL/GenBank/DDBJ databases">
        <authorList>
            <person name="Yu W.X."/>
        </authorList>
    </citation>
    <scope>NUCLEOTIDE SEQUENCE</scope>
    <source>
        <strain evidence="5">AAT</strain>
    </source>
</reference>
<evidence type="ECO:0000259" key="4">
    <source>
        <dbReference type="Pfam" id="PF25917"/>
    </source>
</evidence>
<evidence type="ECO:0000313" key="5">
    <source>
        <dbReference type="EMBL" id="MCW3786726.1"/>
    </source>
</evidence>
<name>A0AAE3M493_9BACT</name>
<feature type="coiled-coil region" evidence="2">
    <location>
        <begin position="100"/>
        <end position="127"/>
    </location>
</feature>
<feature type="domain" description="Multidrug resistance protein MdtA-like barrel-sandwich hybrid" evidence="4">
    <location>
        <begin position="60"/>
        <end position="202"/>
    </location>
</feature>
<evidence type="ECO:0000256" key="2">
    <source>
        <dbReference type="SAM" id="Coils"/>
    </source>
</evidence>
<dbReference type="Gene3D" id="2.40.50.100">
    <property type="match status" value="1"/>
</dbReference>
<evidence type="ECO:0000256" key="3">
    <source>
        <dbReference type="SAM" id="Phobius"/>
    </source>
</evidence>
<dbReference type="PANTHER" id="PTHR30469:SF33">
    <property type="entry name" value="SLR1207 PROTEIN"/>
    <property type="match status" value="1"/>
</dbReference>
<protein>
    <submittedName>
        <fullName evidence="5">Efflux RND transporter periplasmic adaptor subunit</fullName>
    </submittedName>
</protein>
<keyword evidence="3" id="KW-0472">Membrane</keyword>
<dbReference type="Pfam" id="PF25917">
    <property type="entry name" value="BSH_RND"/>
    <property type="match status" value="1"/>
</dbReference>
<comment type="similarity">
    <text evidence="1">Belongs to the membrane fusion protein (MFP) (TC 8.A.1) family.</text>
</comment>
<keyword evidence="2" id="KW-0175">Coiled coil</keyword>
<proteinExistence type="inferred from homology"/>
<evidence type="ECO:0000313" key="6">
    <source>
        <dbReference type="Proteomes" id="UP001209229"/>
    </source>
</evidence>
<keyword evidence="3" id="KW-1133">Transmembrane helix</keyword>
<dbReference type="InterPro" id="IPR058625">
    <property type="entry name" value="MdtA-like_BSH"/>
</dbReference>
<dbReference type="AlphaFoldDB" id="A0AAE3M493"/>
<gene>
    <name evidence="5" type="ORF">OM075_09625</name>
</gene>
<keyword evidence="6" id="KW-1185">Reference proteome</keyword>
<dbReference type="Gene3D" id="2.40.30.170">
    <property type="match status" value="1"/>
</dbReference>
<comment type="caution">
    <text evidence="5">The sequence shown here is derived from an EMBL/GenBank/DDBJ whole genome shotgun (WGS) entry which is preliminary data.</text>
</comment>
<dbReference type="EMBL" id="JAPDPJ010000018">
    <property type="protein sequence ID" value="MCW3786726.1"/>
    <property type="molecule type" value="Genomic_DNA"/>
</dbReference>
<dbReference type="RefSeq" id="WP_301190291.1">
    <property type="nucleotide sequence ID" value="NZ_JAPDPJ010000018.1"/>
</dbReference>
<keyword evidence="3" id="KW-0812">Transmembrane</keyword>
<dbReference type="GO" id="GO:0015562">
    <property type="term" value="F:efflux transmembrane transporter activity"/>
    <property type="evidence" value="ECO:0007669"/>
    <property type="project" value="TreeGrafter"/>
</dbReference>
<evidence type="ECO:0000256" key="1">
    <source>
        <dbReference type="ARBA" id="ARBA00009477"/>
    </source>
</evidence>
<dbReference type="SUPFAM" id="SSF111369">
    <property type="entry name" value="HlyD-like secretion proteins"/>
    <property type="match status" value="1"/>
</dbReference>
<sequence>MKKFFKIVLGLLMVAVFAWVVFYLYNQSKKSPVVFQTESPKVTDIVKKTVATGSVVPRQEIEIKPQESGIITEIYVEPGDKLKKGDLIAKIQIIPEMVQVNNAESQLEKAQIRFKNAELEFNRKKELYKSGVIAESVYLEEQMAYDNAKVDLQAADNNLQLIKEGVTKKMGAHTNTIIKATIEGMVLDVPVEVGNSVIKSNTFNDGTTVAILADMGEMIFEGKVDETEVGKIKEGMDLVLSIGAIENEKFDAKLEYISPKGVEENGAIQFEIKADVNLKEGQFIRAGYSANADIVLDKRDRVLAINEKLLQFSNDTAFIEVEVADQIFEKKFIETGLSDGIQIEVKQGLTKDDKIKVPQS</sequence>
<dbReference type="PANTHER" id="PTHR30469">
    <property type="entry name" value="MULTIDRUG RESISTANCE PROTEIN MDTA"/>
    <property type="match status" value="1"/>
</dbReference>
<organism evidence="5 6">
    <name type="scientific">Plebeiibacterium sediminum</name>
    <dbReference type="NCBI Taxonomy" id="2992112"/>
    <lineage>
        <taxon>Bacteria</taxon>
        <taxon>Pseudomonadati</taxon>
        <taxon>Bacteroidota</taxon>
        <taxon>Bacteroidia</taxon>
        <taxon>Marinilabiliales</taxon>
        <taxon>Marinilabiliaceae</taxon>
        <taxon>Plebeiibacterium</taxon>
    </lineage>
</organism>
<dbReference type="Gene3D" id="6.20.50.140">
    <property type="match status" value="1"/>
</dbReference>
<dbReference type="InterPro" id="IPR006143">
    <property type="entry name" value="RND_pump_MFP"/>
</dbReference>